<dbReference type="PANTHER" id="PTHR47756">
    <property type="entry name" value="BLL6612 PROTEIN-RELATED"/>
    <property type="match status" value="1"/>
</dbReference>
<dbReference type="Gene3D" id="1.10.1740.10">
    <property type="match status" value="1"/>
</dbReference>
<comment type="caution">
    <text evidence="9">The sequence shown here is derived from an EMBL/GenBank/DDBJ whole genome shotgun (WGS) entry which is preliminary data.</text>
</comment>
<evidence type="ECO:0000256" key="2">
    <source>
        <dbReference type="ARBA" id="ARBA00023015"/>
    </source>
</evidence>
<keyword evidence="4" id="KW-0804">Transcription</keyword>
<accession>A0ABN0URV7</accession>
<dbReference type="SUPFAM" id="SSF88659">
    <property type="entry name" value="Sigma3 and sigma4 domains of RNA polymerase sigma factors"/>
    <property type="match status" value="1"/>
</dbReference>
<dbReference type="InterPro" id="IPR007627">
    <property type="entry name" value="RNA_pol_sigma70_r2"/>
</dbReference>
<feature type="domain" description="DUF6596" evidence="8">
    <location>
        <begin position="288"/>
        <end position="344"/>
    </location>
</feature>
<evidence type="ECO:0000256" key="1">
    <source>
        <dbReference type="ARBA" id="ARBA00010641"/>
    </source>
</evidence>
<feature type="domain" description="RNA polymerase sigma factor 70 region 4 type 2" evidence="7">
    <location>
        <begin position="105"/>
        <end position="154"/>
    </location>
</feature>
<evidence type="ECO:0000256" key="3">
    <source>
        <dbReference type="ARBA" id="ARBA00023082"/>
    </source>
</evidence>
<evidence type="ECO:0000256" key="5">
    <source>
        <dbReference type="SAM" id="MobiDB-lite"/>
    </source>
</evidence>
<evidence type="ECO:0000313" key="10">
    <source>
        <dbReference type="Proteomes" id="UP001500967"/>
    </source>
</evidence>
<sequence>MTGAPGLEDLLRACAPQVLGALVRRHGQFDAAEDAVQEALLAAFRQWPTEGVPENPRSWLVTVAARRLTDTFRSESARQRRELVSAPEEPPPVPGTDDTLTLFFLCCHPALSPTTQAALTLRAVGGLTTAEVAAAFLVPEATMAQRISRAKARLRGAEFVLPPPEDRAQRLSVVLRVLYLIFNEGYVATAGPALHRADLTAEAIRLTRAIRASLPTGAHPSAGASGGGASDTGGTPGGRGTPGGHGTPGGRGGSNDGSGSDGSGSDGSGSDGSGPGSGGAGSRGGAELAGAAGEVAGLLALMLLTEARRPARLGADGDLVPLADQDRLSWDGALISEGVALLTETLPVAPLGPYQLQAAIAAVHAEAPSAADTDWPQIVALYTLLERFEPGPMVTLNRAVAVAQVHGPQAGLELLDTLRPQLDRHHRWHAVRAHLLELAGDPAGARAAYREAARRTLSRPEQRYLNTRASRLAGG</sequence>
<dbReference type="Gene3D" id="1.10.10.10">
    <property type="entry name" value="Winged helix-like DNA-binding domain superfamily/Winged helix DNA-binding domain"/>
    <property type="match status" value="1"/>
</dbReference>
<protein>
    <submittedName>
        <fullName evidence="9">Uncharacterized protein</fullName>
    </submittedName>
</protein>
<keyword evidence="10" id="KW-1185">Reference proteome</keyword>
<organism evidence="9 10">
    <name type="scientific">Cryptosporangium japonicum</name>
    <dbReference type="NCBI Taxonomy" id="80872"/>
    <lineage>
        <taxon>Bacteria</taxon>
        <taxon>Bacillati</taxon>
        <taxon>Actinomycetota</taxon>
        <taxon>Actinomycetes</taxon>
        <taxon>Cryptosporangiales</taxon>
        <taxon>Cryptosporangiaceae</taxon>
        <taxon>Cryptosporangium</taxon>
    </lineage>
</organism>
<gene>
    <name evidence="9" type="ORF">GCM10009539_51240</name>
</gene>
<dbReference type="InterPro" id="IPR013325">
    <property type="entry name" value="RNA_pol_sigma_r2"/>
</dbReference>
<dbReference type="Proteomes" id="UP001500967">
    <property type="component" value="Unassembled WGS sequence"/>
</dbReference>
<feature type="region of interest" description="Disordered" evidence="5">
    <location>
        <begin position="73"/>
        <end position="94"/>
    </location>
</feature>
<feature type="domain" description="RNA polymerase sigma-70 region 2" evidence="6">
    <location>
        <begin position="10"/>
        <end position="76"/>
    </location>
</feature>
<dbReference type="Pfam" id="PF08281">
    <property type="entry name" value="Sigma70_r4_2"/>
    <property type="match status" value="1"/>
</dbReference>
<evidence type="ECO:0000259" key="7">
    <source>
        <dbReference type="Pfam" id="PF08281"/>
    </source>
</evidence>
<reference evidence="10" key="1">
    <citation type="journal article" date="2019" name="Int. J. Syst. Evol. Microbiol.">
        <title>The Global Catalogue of Microorganisms (GCM) 10K type strain sequencing project: providing services to taxonomists for standard genome sequencing and annotation.</title>
        <authorList>
            <consortium name="The Broad Institute Genomics Platform"/>
            <consortium name="The Broad Institute Genome Sequencing Center for Infectious Disease"/>
            <person name="Wu L."/>
            <person name="Ma J."/>
        </authorList>
    </citation>
    <scope>NUCLEOTIDE SEQUENCE [LARGE SCALE GENOMIC DNA]</scope>
    <source>
        <strain evidence="10">JCM 10425</strain>
    </source>
</reference>
<name>A0ABN0URV7_9ACTN</name>
<evidence type="ECO:0000313" key="9">
    <source>
        <dbReference type="EMBL" id="GAA0259589.1"/>
    </source>
</evidence>
<dbReference type="PANTHER" id="PTHR47756:SF2">
    <property type="entry name" value="BLL6612 PROTEIN"/>
    <property type="match status" value="1"/>
</dbReference>
<proteinExistence type="inferred from homology"/>
<feature type="domain" description="DUF6596" evidence="8">
    <location>
        <begin position="170"/>
        <end position="217"/>
    </location>
</feature>
<evidence type="ECO:0000259" key="8">
    <source>
        <dbReference type="Pfam" id="PF20239"/>
    </source>
</evidence>
<comment type="similarity">
    <text evidence="1">Belongs to the sigma-70 factor family. ECF subfamily.</text>
</comment>
<feature type="compositionally biased region" description="Gly residues" evidence="5">
    <location>
        <begin position="224"/>
        <end position="284"/>
    </location>
</feature>
<dbReference type="InterPro" id="IPR036388">
    <property type="entry name" value="WH-like_DNA-bd_sf"/>
</dbReference>
<dbReference type="InterPro" id="IPR013324">
    <property type="entry name" value="RNA_pol_sigma_r3/r4-like"/>
</dbReference>
<feature type="region of interest" description="Disordered" evidence="5">
    <location>
        <begin position="215"/>
        <end position="285"/>
    </location>
</feature>
<dbReference type="SUPFAM" id="SSF88946">
    <property type="entry name" value="Sigma2 domain of RNA polymerase sigma factors"/>
    <property type="match status" value="1"/>
</dbReference>
<dbReference type="Pfam" id="PF20239">
    <property type="entry name" value="DUF6596"/>
    <property type="match status" value="2"/>
</dbReference>
<evidence type="ECO:0000256" key="4">
    <source>
        <dbReference type="ARBA" id="ARBA00023163"/>
    </source>
</evidence>
<dbReference type="RefSeq" id="WP_344651461.1">
    <property type="nucleotide sequence ID" value="NZ_BAAAGX010000020.1"/>
</dbReference>
<keyword evidence="3" id="KW-0731">Sigma factor</keyword>
<dbReference type="Pfam" id="PF04542">
    <property type="entry name" value="Sigma70_r2"/>
    <property type="match status" value="1"/>
</dbReference>
<dbReference type="EMBL" id="BAAAGX010000020">
    <property type="protein sequence ID" value="GAA0259589.1"/>
    <property type="molecule type" value="Genomic_DNA"/>
</dbReference>
<dbReference type="InterPro" id="IPR013249">
    <property type="entry name" value="RNA_pol_sigma70_r4_t2"/>
</dbReference>
<dbReference type="InterPro" id="IPR046531">
    <property type="entry name" value="DUF6596"/>
</dbReference>
<keyword evidence="2" id="KW-0805">Transcription regulation</keyword>
<evidence type="ECO:0000259" key="6">
    <source>
        <dbReference type="Pfam" id="PF04542"/>
    </source>
</evidence>
<feature type="compositionally biased region" description="Basic and acidic residues" evidence="5">
    <location>
        <begin position="73"/>
        <end position="83"/>
    </location>
</feature>